<evidence type="ECO:0000313" key="7">
    <source>
        <dbReference type="Proteomes" id="UP001501523"/>
    </source>
</evidence>
<dbReference type="Proteomes" id="UP001501523">
    <property type="component" value="Unassembled WGS sequence"/>
</dbReference>
<comment type="similarity">
    <text evidence="1">Belongs to the Gfa family.</text>
</comment>
<organism evidence="6 7">
    <name type="scientific">Dokdonella soli</name>
    <dbReference type="NCBI Taxonomy" id="529810"/>
    <lineage>
        <taxon>Bacteria</taxon>
        <taxon>Pseudomonadati</taxon>
        <taxon>Pseudomonadota</taxon>
        <taxon>Gammaproteobacteria</taxon>
        <taxon>Lysobacterales</taxon>
        <taxon>Rhodanobacteraceae</taxon>
        <taxon>Dokdonella</taxon>
    </lineage>
</organism>
<keyword evidence="2" id="KW-0479">Metal-binding</keyword>
<keyword evidence="7" id="KW-1185">Reference proteome</keyword>
<evidence type="ECO:0000313" key="6">
    <source>
        <dbReference type="EMBL" id="GAA0708307.1"/>
    </source>
</evidence>
<dbReference type="RefSeq" id="WP_343787366.1">
    <property type="nucleotide sequence ID" value="NZ_BAAAEU010000004.1"/>
</dbReference>
<evidence type="ECO:0000256" key="1">
    <source>
        <dbReference type="ARBA" id="ARBA00005495"/>
    </source>
</evidence>
<comment type="caution">
    <text evidence="6">The sequence shown here is derived from an EMBL/GenBank/DDBJ whole genome shotgun (WGS) entry which is preliminary data.</text>
</comment>
<keyword evidence="4" id="KW-0456">Lyase</keyword>
<evidence type="ECO:0000256" key="4">
    <source>
        <dbReference type="ARBA" id="ARBA00023239"/>
    </source>
</evidence>
<dbReference type="Gene3D" id="3.90.1590.10">
    <property type="entry name" value="glutathione-dependent formaldehyde- activating enzyme (gfa)"/>
    <property type="match status" value="1"/>
</dbReference>
<name>A0ABN1ID79_9GAMM</name>
<dbReference type="InterPro" id="IPR011057">
    <property type="entry name" value="Mss4-like_sf"/>
</dbReference>
<evidence type="ECO:0000256" key="3">
    <source>
        <dbReference type="ARBA" id="ARBA00022833"/>
    </source>
</evidence>
<keyword evidence="3" id="KW-0862">Zinc</keyword>
<reference evidence="6 7" key="1">
    <citation type="journal article" date="2019" name="Int. J. Syst. Evol. Microbiol.">
        <title>The Global Catalogue of Microorganisms (GCM) 10K type strain sequencing project: providing services to taxonomists for standard genome sequencing and annotation.</title>
        <authorList>
            <consortium name="The Broad Institute Genomics Platform"/>
            <consortium name="The Broad Institute Genome Sequencing Center for Infectious Disease"/>
            <person name="Wu L."/>
            <person name="Ma J."/>
        </authorList>
    </citation>
    <scope>NUCLEOTIDE SEQUENCE [LARGE SCALE GENOMIC DNA]</scope>
    <source>
        <strain evidence="6 7">JCM 15421</strain>
    </source>
</reference>
<dbReference type="InterPro" id="IPR006913">
    <property type="entry name" value="CENP-V/GFA"/>
</dbReference>
<evidence type="ECO:0000256" key="2">
    <source>
        <dbReference type="ARBA" id="ARBA00022723"/>
    </source>
</evidence>
<gene>
    <name evidence="6" type="ORF">GCM10009105_07780</name>
</gene>
<dbReference type="SUPFAM" id="SSF51316">
    <property type="entry name" value="Mss4-like"/>
    <property type="match status" value="1"/>
</dbReference>
<dbReference type="PANTHER" id="PTHR33337:SF40">
    <property type="entry name" value="CENP-V_GFA DOMAIN-CONTAINING PROTEIN-RELATED"/>
    <property type="match status" value="1"/>
</dbReference>
<dbReference type="PROSITE" id="PS51891">
    <property type="entry name" value="CENP_V_GFA"/>
    <property type="match status" value="1"/>
</dbReference>
<dbReference type="Pfam" id="PF04828">
    <property type="entry name" value="GFA"/>
    <property type="match status" value="1"/>
</dbReference>
<protein>
    <submittedName>
        <fullName evidence="6">GFA family protein</fullName>
    </submittedName>
</protein>
<evidence type="ECO:0000259" key="5">
    <source>
        <dbReference type="PROSITE" id="PS51891"/>
    </source>
</evidence>
<proteinExistence type="inferred from homology"/>
<sequence length="155" mass="16847">MTFIHPDMPAEKDVKSSIHEGGCLCGAIRYRAKADPVALTLCHCRSCRRATGGPSVAWAVFPASAFEFIAGSPVRFRSSPSVVRSFCGTCGTSLAWQHDARPETMDVTTASLDHPDDFAPTCEIWIEHKLAWEALSASLPHYPRSSRDSEPVAQG</sequence>
<feature type="domain" description="CENP-V/GFA" evidence="5">
    <location>
        <begin position="19"/>
        <end position="127"/>
    </location>
</feature>
<dbReference type="PANTHER" id="PTHR33337">
    <property type="entry name" value="GFA DOMAIN-CONTAINING PROTEIN"/>
    <property type="match status" value="1"/>
</dbReference>
<dbReference type="EMBL" id="BAAAEU010000004">
    <property type="protein sequence ID" value="GAA0708307.1"/>
    <property type="molecule type" value="Genomic_DNA"/>
</dbReference>
<accession>A0ABN1ID79</accession>